<dbReference type="CDD" id="cd16917">
    <property type="entry name" value="HATPase_UhpB-NarQ-NarX-like"/>
    <property type="match status" value="1"/>
</dbReference>
<feature type="domain" description="Signal transduction histidine kinase subgroup 3 dimerisation and phosphoacceptor" evidence="10">
    <location>
        <begin position="272"/>
        <end position="333"/>
    </location>
</feature>
<name>A0ABV3Y594_9ACTN</name>
<dbReference type="RefSeq" id="WP_298404258.1">
    <property type="nucleotide sequence ID" value="NZ_JBFSHR010000078.1"/>
</dbReference>
<dbReference type="InterPro" id="IPR036890">
    <property type="entry name" value="HATPase_C_sf"/>
</dbReference>
<evidence type="ECO:0000259" key="10">
    <source>
        <dbReference type="Pfam" id="PF07730"/>
    </source>
</evidence>
<evidence type="ECO:0000313" key="12">
    <source>
        <dbReference type="Proteomes" id="UP001560267"/>
    </source>
</evidence>
<dbReference type="Proteomes" id="UP001560267">
    <property type="component" value="Unassembled WGS sequence"/>
</dbReference>
<comment type="caution">
    <text evidence="11">The sequence shown here is derived from an EMBL/GenBank/DDBJ whole genome shotgun (WGS) entry which is preliminary data.</text>
</comment>
<dbReference type="EMBL" id="JBFSHR010000078">
    <property type="protein sequence ID" value="MEX6430741.1"/>
    <property type="molecule type" value="Genomic_DNA"/>
</dbReference>
<reference evidence="11 12" key="1">
    <citation type="submission" date="2024-07" db="EMBL/GenBank/DDBJ databases">
        <title>Draft Genome Sequence of Ferrimicrobium acidiphilum Strain YE2023, Isolated from a Pulp of Bioleach Reactor.</title>
        <authorList>
            <person name="Elkina Y.A."/>
            <person name="Bulaeva A.G."/>
            <person name="Beletsky A.V."/>
            <person name="Mardanov A.V."/>
        </authorList>
    </citation>
    <scope>NUCLEOTIDE SEQUENCE [LARGE SCALE GENOMIC DNA]</scope>
    <source>
        <strain evidence="11 12">YE2023</strain>
    </source>
</reference>
<keyword evidence="7" id="KW-0067">ATP-binding</keyword>
<evidence type="ECO:0000256" key="6">
    <source>
        <dbReference type="ARBA" id="ARBA00022777"/>
    </source>
</evidence>
<evidence type="ECO:0000256" key="5">
    <source>
        <dbReference type="ARBA" id="ARBA00022741"/>
    </source>
</evidence>
<keyword evidence="3" id="KW-0597">Phosphoprotein</keyword>
<keyword evidence="8" id="KW-0902">Two-component regulatory system</keyword>
<accession>A0ABV3Y594</accession>
<proteinExistence type="predicted"/>
<keyword evidence="12" id="KW-1185">Reference proteome</keyword>
<dbReference type="InterPro" id="IPR029016">
    <property type="entry name" value="GAF-like_dom_sf"/>
</dbReference>
<evidence type="ECO:0000256" key="1">
    <source>
        <dbReference type="ARBA" id="ARBA00000085"/>
    </source>
</evidence>
<organism evidence="11 12">
    <name type="scientific">Ferrimicrobium acidiphilum</name>
    <dbReference type="NCBI Taxonomy" id="121039"/>
    <lineage>
        <taxon>Bacteria</taxon>
        <taxon>Bacillati</taxon>
        <taxon>Actinomycetota</taxon>
        <taxon>Acidimicrobiia</taxon>
        <taxon>Acidimicrobiales</taxon>
        <taxon>Acidimicrobiaceae</taxon>
        <taxon>Ferrimicrobium</taxon>
    </lineage>
</organism>
<dbReference type="InterPro" id="IPR050482">
    <property type="entry name" value="Sensor_HK_TwoCompSys"/>
</dbReference>
<dbReference type="PANTHER" id="PTHR24421">
    <property type="entry name" value="NITRATE/NITRITE SENSOR PROTEIN NARX-RELATED"/>
    <property type="match status" value="1"/>
</dbReference>
<dbReference type="SUPFAM" id="SSF55874">
    <property type="entry name" value="ATPase domain of HSP90 chaperone/DNA topoisomerase II/histidine kinase"/>
    <property type="match status" value="1"/>
</dbReference>
<keyword evidence="9" id="KW-0175">Coiled coil</keyword>
<keyword evidence="4" id="KW-0808">Transferase</keyword>
<evidence type="ECO:0000256" key="4">
    <source>
        <dbReference type="ARBA" id="ARBA00022679"/>
    </source>
</evidence>
<dbReference type="InterPro" id="IPR011712">
    <property type="entry name" value="Sig_transdc_His_kin_sub3_dim/P"/>
</dbReference>
<dbReference type="Gene3D" id="3.30.450.40">
    <property type="match status" value="1"/>
</dbReference>
<dbReference type="PANTHER" id="PTHR24421:SF10">
    <property type="entry name" value="NITRATE_NITRITE SENSOR PROTEIN NARQ"/>
    <property type="match status" value="1"/>
</dbReference>
<dbReference type="SUPFAM" id="SSF55781">
    <property type="entry name" value="GAF domain-like"/>
    <property type="match status" value="1"/>
</dbReference>
<evidence type="ECO:0000256" key="9">
    <source>
        <dbReference type="SAM" id="Coils"/>
    </source>
</evidence>
<keyword evidence="5" id="KW-0547">Nucleotide-binding</keyword>
<evidence type="ECO:0000256" key="8">
    <source>
        <dbReference type="ARBA" id="ARBA00023012"/>
    </source>
</evidence>
<evidence type="ECO:0000256" key="3">
    <source>
        <dbReference type="ARBA" id="ARBA00022553"/>
    </source>
</evidence>
<evidence type="ECO:0000256" key="7">
    <source>
        <dbReference type="ARBA" id="ARBA00022840"/>
    </source>
</evidence>
<dbReference type="Pfam" id="PF07730">
    <property type="entry name" value="HisKA_3"/>
    <property type="match status" value="1"/>
</dbReference>
<dbReference type="EC" id="2.7.13.3" evidence="2"/>
<evidence type="ECO:0000313" key="11">
    <source>
        <dbReference type="EMBL" id="MEX6430741.1"/>
    </source>
</evidence>
<dbReference type="Gene3D" id="1.20.5.1930">
    <property type="match status" value="1"/>
</dbReference>
<dbReference type="GO" id="GO:0016301">
    <property type="term" value="F:kinase activity"/>
    <property type="evidence" value="ECO:0007669"/>
    <property type="project" value="UniProtKB-KW"/>
</dbReference>
<feature type="coiled-coil region" evidence="9">
    <location>
        <begin position="218"/>
        <end position="266"/>
    </location>
</feature>
<protein>
    <recommendedName>
        <fullName evidence="2">histidine kinase</fullName>
        <ecNumber evidence="2">2.7.13.3</ecNumber>
    </recommendedName>
</protein>
<sequence>MKSVSPHSEVLAVGLTADSTAMPGAGELADDAWFEHLTGVRSGKPSFYAAWRRSEADLERSMTALREISTALCSTAGGAHELSRAVALAAAHHFDADCFAIIPDSGRARYGSFETVALVGGVEKAAEFTTLPVLVKRLASAAAELTCPVLLIENSDCIITIEDAEVGASCNGLAVPLAADDRRGGGLVVLPHRPSIIDRADVAIAQTLAQQLVVALHNAAYHQESEDLRREVARERRDANTKSRELEAQNRRLEETRLELSRERQQRLIAAERARIATELHDSVVQHLISIGMNLEWCRRSTELGTALSDRLASTHELSKTALGRVRTTIFELSCMTGDNQDLFSALGGLARMLGAQVRVMVYHNGDLDFLSPAEEHSAFHFVQEAIFNAMRHGNAKNVWVGLQGSTQTFRITIDDDSSSDYRELSLLLRQGYQTSSGIDGMRARASELGGVIQVQPRPGGGIRLILAVGNSVHQSDRASRS</sequence>
<gene>
    <name evidence="11" type="ORF">AB6A68_12990</name>
</gene>
<dbReference type="Gene3D" id="3.30.565.10">
    <property type="entry name" value="Histidine kinase-like ATPase, C-terminal domain"/>
    <property type="match status" value="1"/>
</dbReference>
<evidence type="ECO:0000256" key="2">
    <source>
        <dbReference type="ARBA" id="ARBA00012438"/>
    </source>
</evidence>
<keyword evidence="6 11" id="KW-0418">Kinase</keyword>
<comment type="catalytic activity">
    <reaction evidence="1">
        <text>ATP + protein L-histidine = ADP + protein N-phospho-L-histidine.</text>
        <dbReference type="EC" id="2.7.13.3"/>
    </reaction>
</comment>